<dbReference type="RefSeq" id="WP_193116774.1">
    <property type="nucleotide sequence ID" value="NZ_BAAAIR010000048.1"/>
</dbReference>
<evidence type="ECO:0000256" key="10">
    <source>
        <dbReference type="SAM" id="MobiDB-lite"/>
    </source>
</evidence>
<feature type="transmembrane region" description="Helical" evidence="9">
    <location>
        <begin position="50"/>
        <end position="71"/>
    </location>
</feature>
<dbReference type="Gene3D" id="1.20.5.1030">
    <property type="entry name" value="Preprotein translocase secy subunit"/>
    <property type="match status" value="1"/>
</dbReference>
<evidence type="ECO:0000256" key="5">
    <source>
        <dbReference type="ARBA" id="ARBA00022927"/>
    </source>
</evidence>
<evidence type="ECO:0000256" key="2">
    <source>
        <dbReference type="ARBA" id="ARBA00022448"/>
    </source>
</evidence>
<keyword evidence="6 9" id="KW-1133">Transmembrane helix</keyword>
<evidence type="ECO:0000313" key="12">
    <source>
        <dbReference type="Proteomes" id="UP001595937"/>
    </source>
</evidence>
<keyword evidence="7 9" id="KW-0811">Translocation</keyword>
<gene>
    <name evidence="9 11" type="primary">secE</name>
    <name evidence="11" type="ORF">ACFPK8_05940</name>
</gene>
<organism evidence="11 12">
    <name type="scientific">Brachybacterium tyrofermentans</name>
    <dbReference type="NCBI Taxonomy" id="47848"/>
    <lineage>
        <taxon>Bacteria</taxon>
        <taxon>Bacillati</taxon>
        <taxon>Actinomycetota</taxon>
        <taxon>Actinomycetes</taxon>
        <taxon>Micrococcales</taxon>
        <taxon>Dermabacteraceae</taxon>
        <taxon>Brachybacterium</taxon>
    </lineage>
</organism>
<evidence type="ECO:0000256" key="1">
    <source>
        <dbReference type="ARBA" id="ARBA00004370"/>
    </source>
</evidence>
<name>A0ABW0FC82_9MICO</name>
<comment type="caution">
    <text evidence="11">The sequence shown here is derived from an EMBL/GenBank/DDBJ whole genome shotgun (WGS) entry which is preliminary data.</text>
</comment>
<evidence type="ECO:0000256" key="7">
    <source>
        <dbReference type="ARBA" id="ARBA00023010"/>
    </source>
</evidence>
<dbReference type="NCBIfam" id="TIGR00964">
    <property type="entry name" value="secE_bact"/>
    <property type="match status" value="1"/>
</dbReference>
<keyword evidence="2 9" id="KW-0813">Transport</keyword>
<dbReference type="Pfam" id="PF00584">
    <property type="entry name" value="SecE"/>
    <property type="match status" value="1"/>
</dbReference>
<evidence type="ECO:0000256" key="4">
    <source>
        <dbReference type="ARBA" id="ARBA00022692"/>
    </source>
</evidence>
<dbReference type="HAMAP" id="MF_00422">
    <property type="entry name" value="SecE"/>
    <property type="match status" value="1"/>
</dbReference>
<evidence type="ECO:0000256" key="6">
    <source>
        <dbReference type="ARBA" id="ARBA00022989"/>
    </source>
</evidence>
<dbReference type="GeneID" id="303298762"/>
<sequence length="90" mass="9522">MNSSQNAPSTPTSGEAPGTGSRNPFVAIGLFVRQVIAELKKVVVPTRKELVSYSAIVLAFVIVMILLIFGLDAAFSWLSRIAFTDPGAGL</sequence>
<evidence type="ECO:0000256" key="3">
    <source>
        <dbReference type="ARBA" id="ARBA00022475"/>
    </source>
</evidence>
<dbReference type="Proteomes" id="UP001595937">
    <property type="component" value="Unassembled WGS sequence"/>
</dbReference>
<keyword evidence="8 9" id="KW-0472">Membrane</keyword>
<feature type="compositionally biased region" description="Polar residues" evidence="10">
    <location>
        <begin position="1"/>
        <end position="13"/>
    </location>
</feature>
<keyword evidence="3 9" id="KW-1003">Cell membrane</keyword>
<comment type="subcellular location">
    <subcellularLocation>
        <location evidence="9">Cell membrane</location>
        <topology evidence="9">Single-pass membrane protein</topology>
    </subcellularLocation>
    <subcellularLocation>
        <location evidence="1">Membrane</location>
    </subcellularLocation>
</comment>
<keyword evidence="4 9" id="KW-0812">Transmembrane</keyword>
<dbReference type="PANTHER" id="PTHR33910:SF1">
    <property type="entry name" value="PROTEIN TRANSLOCASE SUBUNIT SECE"/>
    <property type="match status" value="1"/>
</dbReference>
<evidence type="ECO:0000313" key="11">
    <source>
        <dbReference type="EMBL" id="MFC5297047.1"/>
    </source>
</evidence>
<keyword evidence="12" id="KW-1185">Reference proteome</keyword>
<dbReference type="EMBL" id="JBHSLN010000018">
    <property type="protein sequence ID" value="MFC5297047.1"/>
    <property type="molecule type" value="Genomic_DNA"/>
</dbReference>
<accession>A0ABW0FC82</accession>
<dbReference type="InterPro" id="IPR038379">
    <property type="entry name" value="SecE_sf"/>
</dbReference>
<comment type="function">
    <text evidence="9">Essential subunit of the Sec protein translocation channel SecYEG. Clamps together the 2 halves of SecY. May contact the channel plug during translocation.</text>
</comment>
<dbReference type="PANTHER" id="PTHR33910">
    <property type="entry name" value="PROTEIN TRANSLOCASE SUBUNIT SECE"/>
    <property type="match status" value="1"/>
</dbReference>
<evidence type="ECO:0000256" key="9">
    <source>
        <dbReference type="HAMAP-Rule" id="MF_00422"/>
    </source>
</evidence>
<dbReference type="InterPro" id="IPR001901">
    <property type="entry name" value="Translocase_SecE/Sec61-g"/>
</dbReference>
<comment type="similarity">
    <text evidence="9">Belongs to the SecE/SEC61-gamma family.</text>
</comment>
<keyword evidence="5 9" id="KW-0653">Protein transport</keyword>
<reference evidence="12" key="1">
    <citation type="journal article" date="2019" name="Int. J. Syst. Evol. Microbiol.">
        <title>The Global Catalogue of Microorganisms (GCM) 10K type strain sequencing project: providing services to taxonomists for standard genome sequencing and annotation.</title>
        <authorList>
            <consortium name="The Broad Institute Genomics Platform"/>
            <consortium name="The Broad Institute Genome Sequencing Center for Infectious Disease"/>
            <person name="Wu L."/>
            <person name="Ma J."/>
        </authorList>
    </citation>
    <scope>NUCLEOTIDE SEQUENCE [LARGE SCALE GENOMIC DNA]</scope>
    <source>
        <strain evidence="12">CGMCC 1.16455</strain>
    </source>
</reference>
<comment type="subunit">
    <text evidence="9">Component of the Sec protein translocase complex. Heterotrimer consisting of SecY, SecE and SecG subunits. The heterotrimers can form oligomers, although 1 heterotrimer is thought to be able to translocate proteins. Interacts with the ribosome. Interacts with SecDF, and other proteins may be involved. Interacts with SecA.</text>
</comment>
<protein>
    <recommendedName>
        <fullName evidence="9">Protein translocase subunit SecE</fullName>
    </recommendedName>
</protein>
<feature type="region of interest" description="Disordered" evidence="10">
    <location>
        <begin position="1"/>
        <end position="21"/>
    </location>
</feature>
<dbReference type="InterPro" id="IPR005807">
    <property type="entry name" value="SecE_bac"/>
</dbReference>
<evidence type="ECO:0000256" key="8">
    <source>
        <dbReference type="ARBA" id="ARBA00023136"/>
    </source>
</evidence>
<proteinExistence type="inferred from homology"/>